<protein>
    <recommendedName>
        <fullName evidence="12">VOC domain-containing protein</fullName>
    </recommendedName>
</protein>
<evidence type="ECO:0000313" key="14">
    <source>
        <dbReference type="Proteomes" id="UP000838763"/>
    </source>
</evidence>
<dbReference type="PANTHER" id="PTHR46972:SF1">
    <property type="entry name" value="FAD DEPENDENT OXIDOREDUCTASE DOMAIN-CONTAINING PROTEIN"/>
    <property type="match status" value="1"/>
</dbReference>
<organism evidence="13 14">
    <name type="scientific">Parascedosporium putredinis</name>
    <dbReference type="NCBI Taxonomy" id="1442378"/>
    <lineage>
        <taxon>Eukaryota</taxon>
        <taxon>Fungi</taxon>
        <taxon>Dikarya</taxon>
        <taxon>Ascomycota</taxon>
        <taxon>Pezizomycotina</taxon>
        <taxon>Sordariomycetes</taxon>
        <taxon>Hypocreomycetidae</taxon>
        <taxon>Microascales</taxon>
        <taxon>Microascaceae</taxon>
        <taxon>Parascedosporium</taxon>
    </lineage>
</organism>
<evidence type="ECO:0000256" key="10">
    <source>
        <dbReference type="ARBA" id="ARBA00023033"/>
    </source>
</evidence>
<comment type="cofactor">
    <cofactor evidence="1">
        <name>Fe(2+)</name>
        <dbReference type="ChEBI" id="CHEBI:29033"/>
    </cofactor>
</comment>
<keyword evidence="6" id="KW-0274">FAD</keyword>
<dbReference type="Proteomes" id="UP000838763">
    <property type="component" value="Unassembled WGS sequence"/>
</dbReference>
<dbReference type="Gene3D" id="3.10.180.10">
    <property type="entry name" value="2,3-Dihydroxybiphenyl 1,2-Dioxygenase, domain 1"/>
    <property type="match status" value="1"/>
</dbReference>
<dbReference type="OrthoDB" id="5371818at2759"/>
<comment type="similarity">
    <text evidence="2">Belongs to the extradiol ring-cleavage dioxygenase family.</text>
</comment>
<accession>A0A9P1MAG6</accession>
<keyword evidence="3" id="KW-0285">Flavoprotein</keyword>
<dbReference type="InterPro" id="IPR000486">
    <property type="entry name" value="Xdiol_ring_cleave_dOase_1/2"/>
</dbReference>
<dbReference type="InterPro" id="IPR004360">
    <property type="entry name" value="Glyas_Fos-R_dOase_dom"/>
</dbReference>
<evidence type="ECO:0000256" key="8">
    <source>
        <dbReference type="ARBA" id="ARBA00023002"/>
    </source>
</evidence>
<evidence type="ECO:0000256" key="1">
    <source>
        <dbReference type="ARBA" id="ARBA00001954"/>
    </source>
</evidence>
<name>A0A9P1MAG6_9PEZI</name>
<keyword evidence="7" id="KW-0223">Dioxygenase</keyword>
<evidence type="ECO:0000313" key="13">
    <source>
        <dbReference type="EMBL" id="CAI4214309.1"/>
    </source>
</evidence>
<evidence type="ECO:0000256" key="9">
    <source>
        <dbReference type="ARBA" id="ARBA00023004"/>
    </source>
</evidence>
<evidence type="ECO:0000256" key="2">
    <source>
        <dbReference type="ARBA" id="ARBA00008784"/>
    </source>
</evidence>
<reference evidence="13" key="1">
    <citation type="submission" date="2022-11" db="EMBL/GenBank/DDBJ databases">
        <authorList>
            <person name="Scott C."/>
            <person name="Bruce N."/>
        </authorList>
    </citation>
    <scope>NUCLEOTIDE SEQUENCE</scope>
</reference>
<feature type="region of interest" description="Disordered" evidence="11">
    <location>
        <begin position="183"/>
        <end position="208"/>
    </location>
</feature>
<keyword evidence="8" id="KW-0560">Oxidoreductase</keyword>
<dbReference type="SUPFAM" id="SSF54593">
    <property type="entry name" value="Glyoxalase/Bleomycin resistance protein/Dihydroxybiphenyl dioxygenase"/>
    <property type="match status" value="1"/>
</dbReference>
<dbReference type="SUPFAM" id="SSF51905">
    <property type="entry name" value="FAD/NAD(P)-binding domain"/>
    <property type="match status" value="1"/>
</dbReference>
<dbReference type="PROSITE" id="PS51819">
    <property type="entry name" value="VOC"/>
    <property type="match status" value="1"/>
</dbReference>
<dbReference type="GO" id="GO:0004497">
    <property type="term" value="F:monooxygenase activity"/>
    <property type="evidence" value="ECO:0007669"/>
    <property type="project" value="UniProtKB-KW"/>
</dbReference>
<evidence type="ECO:0000256" key="3">
    <source>
        <dbReference type="ARBA" id="ARBA00022630"/>
    </source>
</evidence>
<dbReference type="GO" id="GO:0051213">
    <property type="term" value="F:dioxygenase activity"/>
    <property type="evidence" value="ECO:0007669"/>
    <property type="project" value="UniProtKB-KW"/>
</dbReference>
<gene>
    <name evidence="13" type="ORF">PPNO1_LOCUS4039</name>
</gene>
<evidence type="ECO:0000256" key="6">
    <source>
        <dbReference type="ARBA" id="ARBA00022827"/>
    </source>
</evidence>
<dbReference type="Pfam" id="PF00903">
    <property type="entry name" value="Glyoxalase"/>
    <property type="match status" value="1"/>
</dbReference>
<dbReference type="CDD" id="cd08348">
    <property type="entry name" value="BphC2-C3-RGP6_C_like"/>
    <property type="match status" value="1"/>
</dbReference>
<evidence type="ECO:0000256" key="4">
    <source>
        <dbReference type="ARBA" id="ARBA00022723"/>
    </source>
</evidence>
<dbReference type="InterPro" id="IPR029068">
    <property type="entry name" value="Glyas_Bleomycin-R_OHBP_Dase"/>
</dbReference>
<evidence type="ECO:0000256" key="7">
    <source>
        <dbReference type="ARBA" id="ARBA00022964"/>
    </source>
</evidence>
<keyword evidence="9" id="KW-0408">Iron</keyword>
<dbReference type="EMBL" id="CALLCH030000011">
    <property type="protein sequence ID" value="CAI4214309.1"/>
    <property type="molecule type" value="Genomic_DNA"/>
</dbReference>
<keyword evidence="10" id="KW-0503">Monooxygenase</keyword>
<dbReference type="InterPro" id="IPR036188">
    <property type="entry name" value="FAD/NAD-bd_sf"/>
</dbReference>
<keyword evidence="4" id="KW-0479">Metal-binding</keyword>
<dbReference type="Gene3D" id="3.50.50.60">
    <property type="entry name" value="FAD/NAD(P)-binding domain"/>
    <property type="match status" value="1"/>
</dbReference>
<dbReference type="PROSITE" id="PS00082">
    <property type="entry name" value="EXTRADIOL_DIOXYGENAS"/>
    <property type="match status" value="1"/>
</dbReference>
<dbReference type="GO" id="GO:0008198">
    <property type="term" value="F:ferrous iron binding"/>
    <property type="evidence" value="ECO:0007669"/>
    <property type="project" value="InterPro"/>
</dbReference>
<keyword evidence="5" id="KW-0058">Aromatic hydrocarbons catabolism</keyword>
<proteinExistence type="inferred from homology"/>
<evidence type="ECO:0000256" key="11">
    <source>
        <dbReference type="SAM" id="MobiDB-lite"/>
    </source>
</evidence>
<evidence type="ECO:0000259" key="12">
    <source>
        <dbReference type="PROSITE" id="PS51819"/>
    </source>
</evidence>
<sequence>MASGKLVSPSSIGHFGIRTTPDKFDAMVEWHLNFFGGQLILRNKHAAFIAFDEEHHRLVIVADPKHTVNNKQTGTGVYHIAFTLDSLADLVTSYEQKKALGIEPHWPVNHGMSTSMYYFDPDGNEFELQVDNFKTADEARRFMETEEYARNPIGVDIVVEDLISRVKSGEDEENIKKRPEIGQRLSRSNQTHERSWLTPHATGPCIKLSSPRGPTNLPDGSYIQTVPGQASPPAGGCLDLHVGSGQRAMEEAGVFDEFKKNSRDGDATIHLLYNMHGEKVFSFGEGRDAPEIDRWQLRNVLMTAIPKERIAYDKPVVDSHRDANNNIVINFADGTTASGFKLVIGADGTFSKIRHLVTDAKPAYSGQFFITSKIHPTNPFYPKMEAMAGQGAMIIMGDGKHMFNSRQGDGHYRIDIGLLGTEEFAANPFDSSNHAAEVISQSDGPFRPWVMYYMPTDRLNWEASSDVTLIGLNKEAIAAYEADMFPYAIDVITRSRQSGEMFFDKNGPKTFWMS</sequence>
<dbReference type="PANTHER" id="PTHR46972">
    <property type="entry name" value="MONOOXYGENASE ASQM-RELATED"/>
    <property type="match status" value="1"/>
</dbReference>
<evidence type="ECO:0000256" key="5">
    <source>
        <dbReference type="ARBA" id="ARBA00022797"/>
    </source>
</evidence>
<comment type="caution">
    <text evidence="13">The sequence shown here is derived from an EMBL/GenBank/DDBJ whole genome shotgun (WGS) entry which is preliminary data.</text>
</comment>
<keyword evidence="14" id="KW-1185">Reference proteome</keyword>
<dbReference type="InterPro" id="IPR037523">
    <property type="entry name" value="VOC_core"/>
</dbReference>
<dbReference type="AlphaFoldDB" id="A0A9P1MAG6"/>
<feature type="domain" description="VOC" evidence="12">
    <location>
        <begin position="11"/>
        <end position="131"/>
    </location>
</feature>